<keyword evidence="4" id="KW-1185">Reference proteome</keyword>
<evidence type="ECO:0000313" key="4">
    <source>
        <dbReference type="Proteomes" id="UP000504606"/>
    </source>
</evidence>
<protein>
    <submittedName>
        <fullName evidence="5">Host cell factor 1 isoform X2</fullName>
    </submittedName>
</protein>
<dbReference type="PANTHER" id="PTHR46003:SF1">
    <property type="entry name" value="HOST CELL FACTOR"/>
    <property type="match status" value="1"/>
</dbReference>
<evidence type="ECO:0000259" key="3">
    <source>
        <dbReference type="PROSITE" id="PS50853"/>
    </source>
</evidence>
<keyword evidence="1" id="KW-0880">Kelch repeat</keyword>
<feature type="region of interest" description="Disordered" evidence="2">
    <location>
        <begin position="481"/>
        <end position="506"/>
    </location>
</feature>
<feature type="compositionally biased region" description="Polar residues" evidence="2">
    <location>
        <begin position="138"/>
        <end position="147"/>
    </location>
</feature>
<dbReference type="Proteomes" id="UP000504606">
    <property type="component" value="Unplaced"/>
</dbReference>
<dbReference type="PROSITE" id="PS50853">
    <property type="entry name" value="FN3"/>
    <property type="match status" value="1"/>
</dbReference>
<dbReference type="GO" id="GO:0006338">
    <property type="term" value="P:chromatin remodeling"/>
    <property type="evidence" value="ECO:0007669"/>
    <property type="project" value="TreeGrafter"/>
</dbReference>
<name>A0A9C6TQP7_FRAOC</name>
<sequence>MEDVEKESMSLLLDNAMEESDLPSDEAANTAESSHAGVDSVGDTTPAEQGDEGTEPLMENEQEGALLEGQDSSLPEEIMANEDAFIVESLDGPTEPHQEMEMMDVAFEDQKDDNVLTEDAAATTLEQANEPMEIPDGTVSTSEGFSEDQFMSGTDALIVQNEPPQQLMEEADTPGEAPSGDITTDIGELEGHPTSDKDEEFFTYVEKTNSTLQVQGDDKSLTQEEQNLKDDALESLVALQDSKFIEQEHATEQVENEANAEDHLELPIEHSDELQANRQSENLSDVLPAGGLAENAVDSTDTMDLPNEEAEPIESELPDEGGVPTESETVAGGEMPIEGELPTEGEMPAEGEMPVEGQLPAEGEMPVSDEMSAESNMPVQAGAPIDGLPPADSNESAEGTDGFTLLAGGDNMEESLGGLEGKLVVGADGTVHLLSQESLQGIQLMEGDETSEEQANEEQTAAQLQQVIQAQLQEALMKQEEIKREEEENRPEPDPSPGDQASAESDALATLASAALDHQAPSNGVKNEPDAPEIKSEPDSNEPQWMDVGICKGTNCVVRSFYIPSEGQTWDKNWENINTSTLPDHRALAKLELEAGKAYKFRVAAINSCGRGPWSEITAFRTSMPGVPGAPSAIKISKTVEGAHLSWDPPAATSGTIEDYTVYMAVRSATTDSQVVSSGATQLAFVRIYQGAENQCSVGFETLTEAHIDTTTKPAILFRIAARNEKGLGPAIQVRWLQDGAAPNSAKPVNAPLRRVGGEIKPHTSIKRKKSECE</sequence>
<feature type="region of interest" description="Disordered" evidence="2">
    <location>
        <begin position="743"/>
        <end position="774"/>
    </location>
</feature>
<dbReference type="GeneID" id="113207614"/>
<dbReference type="AlphaFoldDB" id="A0A9C6TQP7"/>
<dbReference type="SUPFAM" id="SSF49265">
    <property type="entry name" value="Fibronectin type III"/>
    <property type="match status" value="1"/>
</dbReference>
<dbReference type="GO" id="GO:0035097">
    <property type="term" value="C:histone methyltransferase complex"/>
    <property type="evidence" value="ECO:0007669"/>
    <property type="project" value="TreeGrafter"/>
</dbReference>
<organism evidence="4 5">
    <name type="scientific">Frankliniella occidentalis</name>
    <name type="common">Western flower thrips</name>
    <name type="synonym">Euthrips occidentalis</name>
    <dbReference type="NCBI Taxonomy" id="133901"/>
    <lineage>
        <taxon>Eukaryota</taxon>
        <taxon>Metazoa</taxon>
        <taxon>Ecdysozoa</taxon>
        <taxon>Arthropoda</taxon>
        <taxon>Hexapoda</taxon>
        <taxon>Insecta</taxon>
        <taxon>Pterygota</taxon>
        <taxon>Neoptera</taxon>
        <taxon>Paraneoptera</taxon>
        <taxon>Thysanoptera</taxon>
        <taxon>Terebrantia</taxon>
        <taxon>Thripoidea</taxon>
        <taxon>Thripidae</taxon>
        <taxon>Frankliniella</taxon>
    </lineage>
</organism>
<feature type="region of interest" description="Disordered" evidence="2">
    <location>
        <begin position="269"/>
        <end position="409"/>
    </location>
</feature>
<proteinExistence type="predicted"/>
<dbReference type="GO" id="GO:0003713">
    <property type="term" value="F:transcription coactivator activity"/>
    <property type="evidence" value="ECO:0007669"/>
    <property type="project" value="TreeGrafter"/>
</dbReference>
<dbReference type="InterPro" id="IPR013783">
    <property type="entry name" value="Ig-like_fold"/>
</dbReference>
<dbReference type="Gene3D" id="2.60.40.10">
    <property type="entry name" value="Immunoglobulins"/>
    <property type="match status" value="2"/>
</dbReference>
<reference evidence="5" key="1">
    <citation type="submission" date="2025-08" db="UniProtKB">
        <authorList>
            <consortium name="RefSeq"/>
        </authorList>
    </citation>
    <scope>IDENTIFICATION</scope>
    <source>
        <tissue evidence="5">Whole organism</tissue>
    </source>
</reference>
<feature type="compositionally biased region" description="Acidic residues" evidence="2">
    <location>
        <begin position="306"/>
        <end position="319"/>
    </location>
</feature>
<feature type="compositionally biased region" description="Basic and acidic residues" evidence="2">
    <location>
        <begin position="481"/>
        <end position="493"/>
    </location>
</feature>
<feature type="region of interest" description="Disordered" evidence="2">
    <location>
        <begin position="163"/>
        <end position="196"/>
    </location>
</feature>
<accession>A0A9C6TQP7</accession>
<gene>
    <name evidence="5" type="primary">LOC113207614</name>
</gene>
<dbReference type="CDD" id="cd00063">
    <property type="entry name" value="FN3"/>
    <property type="match status" value="2"/>
</dbReference>
<feature type="compositionally biased region" description="Basic residues" evidence="2">
    <location>
        <begin position="764"/>
        <end position="774"/>
    </location>
</feature>
<evidence type="ECO:0000256" key="2">
    <source>
        <dbReference type="SAM" id="MobiDB-lite"/>
    </source>
</evidence>
<evidence type="ECO:0000313" key="5">
    <source>
        <dbReference type="RefSeq" id="XP_052120630.1"/>
    </source>
</evidence>
<feature type="compositionally biased region" description="Acidic residues" evidence="2">
    <location>
        <begin position="49"/>
        <end position="62"/>
    </location>
</feature>
<feature type="region of interest" description="Disordered" evidence="2">
    <location>
        <begin position="1"/>
        <end position="79"/>
    </location>
</feature>
<dbReference type="RefSeq" id="XP_052120630.1">
    <property type="nucleotide sequence ID" value="XM_052264670.1"/>
</dbReference>
<dbReference type="InterPro" id="IPR036116">
    <property type="entry name" value="FN3_sf"/>
</dbReference>
<dbReference type="InterPro" id="IPR003961">
    <property type="entry name" value="FN3_dom"/>
</dbReference>
<feature type="region of interest" description="Disordered" evidence="2">
    <location>
        <begin position="124"/>
        <end position="147"/>
    </location>
</feature>
<feature type="domain" description="Fibronectin type-III" evidence="3">
    <location>
        <begin position="528"/>
        <end position="625"/>
    </location>
</feature>
<evidence type="ECO:0000256" key="1">
    <source>
        <dbReference type="ARBA" id="ARBA00022441"/>
    </source>
</evidence>
<feature type="region of interest" description="Disordered" evidence="2">
    <location>
        <begin position="518"/>
        <end position="547"/>
    </location>
</feature>
<dbReference type="InterPro" id="IPR043536">
    <property type="entry name" value="HCF1/2"/>
</dbReference>
<dbReference type="SMART" id="SM00060">
    <property type="entry name" value="FN3"/>
    <property type="match status" value="2"/>
</dbReference>
<dbReference type="PANTHER" id="PTHR46003">
    <property type="entry name" value="HOST CELL FACTOR"/>
    <property type="match status" value="1"/>
</dbReference>
<feature type="compositionally biased region" description="Basic and acidic residues" evidence="2">
    <location>
        <begin position="527"/>
        <end position="538"/>
    </location>
</feature>